<feature type="domain" description="Major facilitator superfamily (MFS) profile" evidence="6">
    <location>
        <begin position="17"/>
        <end position="402"/>
    </location>
</feature>
<dbReference type="PANTHER" id="PTHR23508">
    <property type="entry name" value="CARBOXYLIC ACID TRANSPORTER PROTEIN HOMOLOG"/>
    <property type="match status" value="1"/>
</dbReference>
<keyword evidence="3 5" id="KW-1133">Transmembrane helix</keyword>
<dbReference type="EMBL" id="CABPST010000016">
    <property type="protein sequence ID" value="VVE90485.1"/>
    <property type="molecule type" value="Genomic_DNA"/>
</dbReference>
<evidence type="ECO:0000313" key="7">
    <source>
        <dbReference type="EMBL" id="VVE90485.1"/>
    </source>
</evidence>
<dbReference type="InterPro" id="IPR020846">
    <property type="entry name" value="MFS_dom"/>
</dbReference>
<feature type="transmembrane region" description="Helical" evidence="5">
    <location>
        <begin position="220"/>
        <end position="244"/>
    </location>
</feature>
<feature type="transmembrane region" description="Helical" evidence="5">
    <location>
        <begin position="151"/>
        <end position="168"/>
    </location>
</feature>
<dbReference type="Proteomes" id="UP000382040">
    <property type="component" value="Unassembled WGS sequence"/>
</dbReference>
<sequence length="411" mass="42028">MQTSSPHASPRGYELKTVTLLTLGLGMVGLDRFIINPLFPVMQQSLGLDYRDLGLISAVLALAWGLSSIVSGRLTDRVGFKVVLIPAMTVFSLLTCLTGLAGGLGSLLVIRAVMGLAEGAYLPASIVATIDASKPSRVGLNIGLQQMAQPAIGLGLGPLIAIGLLHMLPSWHYVFAVAALPGLVLAFLLARVVRPGPLAATTRAHEGGPGWRAAATHRVVIVNTACMACYLTCLITLSTFMPSYLTDQLNLGLDTMGFVLAGQGVGSLIGTVAVPALSDRIGRKPAILGALAIELVALWFLPSAGREPVVLFALLFLIIFMNAGVLAVTVGPLTNDGVPPAIAASAIGIVVGVGEIVGGALAPAVAGMLAHAIGIAVIPRIALGAITIGTLIVAFGVLEPARATAAPPSLH</sequence>
<dbReference type="Pfam" id="PF07690">
    <property type="entry name" value="MFS_1"/>
    <property type="match status" value="1"/>
</dbReference>
<feature type="transmembrane region" description="Helical" evidence="5">
    <location>
        <begin position="174"/>
        <end position="193"/>
    </location>
</feature>
<dbReference type="PROSITE" id="PS50850">
    <property type="entry name" value="MFS"/>
    <property type="match status" value="1"/>
</dbReference>
<keyword evidence="8" id="KW-1185">Reference proteome</keyword>
<evidence type="ECO:0000256" key="2">
    <source>
        <dbReference type="ARBA" id="ARBA00022692"/>
    </source>
</evidence>
<dbReference type="Gene3D" id="1.20.1250.20">
    <property type="entry name" value="MFS general substrate transporter like domains"/>
    <property type="match status" value="2"/>
</dbReference>
<dbReference type="GO" id="GO:0005886">
    <property type="term" value="C:plasma membrane"/>
    <property type="evidence" value="ECO:0007669"/>
    <property type="project" value="TreeGrafter"/>
</dbReference>
<feature type="transmembrane region" description="Helical" evidence="5">
    <location>
        <begin position="310"/>
        <end position="330"/>
    </location>
</feature>
<dbReference type="AlphaFoldDB" id="A0A5E5BZV3"/>
<feature type="transmembrane region" description="Helical" evidence="5">
    <location>
        <begin position="372"/>
        <end position="398"/>
    </location>
</feature>
<protein>
    <submittedName>
        <fullName evidence="7">Major facilitator transporter</fullName>
    </submittedName>
</protein>
<name>A0A5E5BZV3_9BURK</name>
<feature type="transmembrane region" description="Helical" evidence="5">
    <location>
        <begin position="342"/>
        <end position="366"/>
    </location>
</feature>
<feature type="transmembrane region" description="Helical" evidence="5">
    <location>
        <begin position="286"/>
        <end position="304"/>
    </location>
</feature>
<dbReference type="SUPFAM" id="SSF103473">
    <property type="entry name" value="MFS general substrate transporter"/>
    <property type="match status" value="1"/>
</dbReference>
<gene>
    <name evidence="7" type="ORF">PBR20603_04470</name>
</gene>
<dbReference type="RefSeq" id="WP_246174937.1">
    <property type="nucleotide sequence ID" value="NZ_CABPST010000016.1"/>
</dbReference>
<keyword evidence="2 5" id="KW-0812">Transmembrane</keyword>
<evidence type="ECO:0000256" key="1">
    <source>
        <dbReference type="ARBA" id="ARBA00004141"/>
    </source>
</evidence>
<feature type="transmembrane region" description="Helical" evidence="5">
    <location>
        <begin position="20"/>
        <end position="41"/>
    </location>
</feature>
<dbReference type="InterPro" id="IPR036259">
    <property type="entry name" value="MFS_trans_sf"/>
</dbReference>
<evidence type="ECO:0000259" key="6">
    <source>
        <dbReference type="PROSITE" id="PS50850"/>
    </source>
</evidence>
<dbReference type="InterPro" id="IPR011701">
    <property type="entry name" value="MFS"/>
</dbReference>
<evidence type="ECO:0000256" key="4">
    <source>
        <dbReference type="ARBA" id="ARBA00023136"/>
    </source>
</evidence>
<dbReference type="PANTHER" id="PTHR23508:SF10">
    <property type="entry name" value="CARBOXYLIC ACID TRANSPORTER PROTEIN HOMOLOG"/>
    <property type="match status" value="1"/>
</dbReference>
<dbReference type="GO" id="GO:0046943">
    <property type="term" value="F:carboxylic acid transmembrane transporter activity"/>
    <property type="evidence" value="ECO:0007669"/>
    <property type="project" value="TreeGrafter"/>
</dbReference>
<reference evidence="7 8" key="1">
    <citation type="submission" date="2019-08" db="EMBL/GenBank/DDBJ databases">
        <authorList>
            <person name="Peeters C."/>
        </authorList>
    </citation>
    <scope>NUCLEOTIDE SEQUENCE [LARGE SCALE GENOMIC DNA]</scope>
    <source>
        <strain evidence="7 8">LMG 20603</strain>
    </source>
</reference>
<feature type="transmembrane region" description="Helical" evidence="5">
    <location>
        <begin position="256"/>
        <end position="274"/>
    </location>
</feature>
<keyword evidence="4 5" id="KW-0472">Membrane</keyword>
<evidence type="ECO:0000256" key="3">
    <source>
        <dbReference type="ARBA" id="ARBA00022989"/>
    </source>
</evidence>
<comment type="subcellular location">
    <subcellularLocation>
        <location evidence="1">Membrane</location>
        <topology evidence="1">Multi-pass membrane protein</topology>
    </subcellularLocation>
</comment>
<proteinExistence type="predicted"/>
<accession>A0A5E5BZV3</accession>
<feature type="transmembrane region" description="Helical" evidence="5">
    <location>
        <begin position="82"/>
        <end position="102"/>
    </location>
</feature>
<feature type="transmembrane region" description="Helical" evidence="5">
    <location>
        <begin position="53"/>
        <end position="70"/>
    </location>
</feature>
<evidence type="ECO:0000313" key="8">
    <source>
        <dbReference type="Proteomes" id="UP000382040"/>
    </source>
</evidence>
<feature type="transmembrane region" description="Helical" evidence="5">
    <location>
        <begin position="108"/>
        <end position="130"/>
    </location>
</feature>
<evidence type="ECO:0000256" key="5">
    <source>
        <dbReference type="SAM" id="Phobius"/>
    </source>
</evidence>
<organism evidence="7 8">
    <name type="scientific">Pandoraea bronchicola</name>
    <dbReference type="NCBI Taxonomy" id="2508287"/>
    <lineage>
        <taxon>Bacteria</taxon>
        <taxon>Pseudomonadati</taxon>
        <taxon>Pseudomonadota</taxon>
        <taxon>Betaproteobacteria</taxon>
        <taxon>Burkholderiales</taxon>
        <taxon>Burkholderiaceae</taxon>
        <taxon>Pandoraea</taxon>
    </lineage>
</organism>